<dbReference type="InterPro" id="IPR017871">
    <property type="entry name" value="ABC_transporter-like_CS"/>
</dbReference>
<dbReference type="Proteomes" id="UP001157914">
    <property type="component" value="Unassembled WGS sequence"/>
</dbReference>
<dbReference type="CDD" id="cd03216">
    <property type="entry name" value="ABC_Carb_Monos_I"/>
    <property type="match status" value="1"/>
</dbReference>
<dbReference type="PANTHER" id="PTHR43790">
    <property type="entry name" value="CARBOHYDRATE TRANSPORT ATP-BINDING PROTEIN MG119-RELATED"/>
    <property type="match status" value="1"/>
</dbReference>
<dbReference type="PROSITE" id="PS50893">
    <property type="entry name" value="ABC_TRANSPORTER_2"/>
    <property type="match status" value="2"/>
</dbReference>
<dbReference type="SUPFAM" id="SSF52540">
    <property type="entry name" value="P-loop containing nucleoside triphosphate hydrolases"/>
    <property type="match status" value="2"/>
</dbReference>
<comment type="similarity">
    <text evidence="1">Belongs to the ABC transporter superfamily.</text>
</comment>
<dbReference type="Gene3D" id="3.40.50.300">
    <property type="entry name" value="P-loop containing nucleotide triphosphate hydrolases"/>
    <property type="match status" value="2"/>
</dbReference>
<feature type="domain" description="ABC transporter" evidence="4">
    <location>
        <begin position="288"/>
        <end position="536"/>
    </location>
</feature>
<accession>A0ABY1NZM6</accession>
<sequence>MERARSDGRTLLIGANDNDNDKVSGLGERMTGTAAIELKNINKSFGPVHANKNIDLVVKKGSIHGIIGENGAGKSTLMSILYGFYQADNGDILVDGKKVTIPDSKAAIAMGIGMVHQHFMLVDNFSVLENVVLGAEDSAMLAGGLSRARTELKRLEEEYELRVDPDTLIQDLPVGLQQRVEILKALYRSAEVLILDEPTGVLTPAEADHLFKILEVLKNEGKTVLLITHKLREIMAATDTVSVMRRGEMVATVATADTSMAQLAELMVGRSVLLRVDKKPAEPKAPVLEVDNLTVTDSRGVQVVKDVSFNVRAGEIVGIAGVSGNGQSELMETLAGIRRATRGSMKINGETIDMGSSTLDAADMRAKNMGHVPEDRHRMGLINSFSEYENSILGYHRDPAYSNGLFLDLGAIKKNAVGEIEKYDIRPPNPMLKTASFSGGNQQKIVLAREIERDPEVLLVGQPTRGVDIGAIEFIHRRIVELRDAGKGILLVSVELDEIRALSDRVLIMFDGKIVGERGENADEGELGLLMAGVEDKKNAVEGDAR</sequence>
<reference evidence="5 6" key="1">
    <citation type="submission" date="2017-05" db="EMBL/GenBank/DDBJ databases">
        <authorList>
            <person name="Varghese N."/>
            <person name="Submissions S."/>
        </authorList>
    </citation>
    <scope>NUCLEOTIDE SEQUENCE [LARGE SCALE GENOMIC DNA]</scope>
    <source>
        <strain evidence="5 6">DSM 15949</strain>
    </source>
</reference>
<dbReference type="InterPro" id="IPR050107">
    <property type="entry name" value="ABC_carbohydrate_import_ATPase"/>
</dbReference>
<dbReference type="InterPro" id="IPR003593">
    <property type="entry name" value="AAA+_ATPase"/>
</dbReference>
<proteinExistence type="inferred from homology"/>
<organism evidence="5 6">
    <name type="scientific">Roseibium denhamense</name>
    <dbReference type="NCBI Taxonomy" id="76305"/>
    <lineage>
        <taxon>Bacteria</taxon>
        <taxon>Pseudomonadati</taxon>
        <taxon>Pseudomonadota</taxon>
        <taxon>Alphaproteobacteria</taxon>
        <taxon>Hyphomicrobiales</taxon>
        <taxon>Stappiaceae</taxon>
        <taxon>Roseibium</taxon>
    </lineage>
</organism>
<evidence type="ECO:0000259" key="4">
    <source>
        <dbReference type="PROSITE" id="PS50893"/>
    </source>
</evidence>
<name>A0ABY1NZM6_9HYPH</name>
<evidence type="ECO:0000256" key="1">
    <source>
        <dbReference type="ARBA" id="ARBA00005417"/>
    </source>
</evidence>
<protein>
    <submittedName>
        <fullName evidence="5">Nucleoside ABC transporter ATP-binding protein</fullName>
    </submittedName>
</protein>
<keyword evidence="2" id="KW-0547">Nucleotide-binding</keyword>
<gene>
    <name evidence="5" type="ORF">SAMN06265374_2209</name>
</gene>
<dbReference type="CDD" id="cd03215">
    <property type="entry name" value="ABC_Carb_Monos_II"/>
    <property type="match status" value="1"/>
</dbReference>
<keyword evidence="3 5" id="KW-0067">ATP-binding</keyword>
<feature type="domain" description="ABC transporter" evidence="4">
    <location>
        <begin position="36"/>
        <end position="271"/>
    </location>
</feature>
<evidence type="ECO:0000256" key="2">
    <source>
        <dbReference type="ARBA" id="ARBA00022741"/>
    </source>
</evidence>
<dbReference type="EMBL" id="FXTT01000003">
    <property type="protein sequence ID" value="SMP22844.1"/>
    <property type="molecule type" value="Genomic_DNA"/>
</dbReference>
<evidence type="ECO:0000313" key="5">
    <source>
        <dbReference type="EMBL" id="SMP22844.1"/>
    </source>
</evidence>
<dbReference type="PROSITE" id="PS00211">
    <property type="entry name" value="ABC_TRANSPORTER_1"/>
    <property type="match status" value="1"/>
</dbReference>
<dbReference type="SMART" id="SM00382">
    <property type="entry name" value="AAA"/>
    <property type="match status" value="2"/>
</dbReference>
<dbReference type="InterPro" id="IPR027417">
    <property type="entry name" value="P-loop_NTPase"/>
</dbReference>
<evidence type="ECO:0000313" key="6">
    <source>
        <dbReference type="Proteomes" id="UP001157914"/>
    </source>
</evidence>
<evidence type="ECO:0000256" key="3">
    <source>
        <dbReference type="ARBA" id="ARBA00022840"/>
    </source>
</evidence>
<dbReference type="GO" id="GO:0005524">
    <property type="term" value="F:ATP binding"/>
    <property type="evidence" value="ECO:0007669"/>
    <property type="project" value="UniProtKB-KW"/>
</dbReference>
<dbReference type="Pfam" id="PF00005">
    <property type="entry name" value="ABC_tran"/>
    <property type="match status" value="2"/>
</dbReference>
<keyword evidence="6" id="KW-1185">Reference proteome</keyword>
<dbReference type="InterPro" id="IPR003439">
    <property type="entry name" value="ABC_transporter-like_ATP-bd"/>
</dbReference>
<dbReference type="PANTHER" id="PTHR43790:SF4">
    <property type="entry name" value="GUANOSINE IMPORT ATP-BINDING PROTEIN NUPO"/>
    <property type="match status" value="1"/>
</dbReference>
<comment type="caution">
    <text evidence="5">The sequence shown here is derived from an EMBL/GenBank/DDBJ whole genome shotgun (WGS) entry which is preliminary data.</text>
</comment>